<comment type="caution">
    <text evidence="2">The sequence shown here is derived from an EMBL/GenBank/DDBJ whole genome shotgun (WGS) entry which is preliminary data.</text>
</comment>
<reference evidence="2" key="1">
    <citation type="submission" date="2020-06" db="EMBL/GenBank/DDBJ databases">
        <authorList>
            <consortium name="Plant Systems Biology data submission"/>
        </authorList>
    </citation>
    <scope>NUCLEOTIDE SEQUENCE</scope>
    <source>
        <strain evidence="2">D6</strain>
    </source>
</reference>
<name>A0A9N8EKU4_9STRA</name>
<protein>
    <submittedName>
        <fullName evidence="2">Uncharacterized protein</fullName>
    </submittedName>
</protein>
<evidence type="ECO:0000313" key="2">
    <source>
        <dbReference type="EMBL" id="CAB9522558.1"/>
    </source>
</evidence>
<dbReference type="AlphaFoldDB" id="A0A9N8EKU4"/>
<dbReference type="Proteomes" id="UP001153069">
    <property type="component" value="Unassembled WGS sequence"/>
</dbReference>
<organism evidence="2 3">
    <name type="scientific">Seminavis robusta</name>
    <dbReference type="NCBI Taxonomy" id="568900"/>
    <lineage>
        <taxon>Eukaryota</taxon>
        <taxon>Sar</taxon>
        <taxon>Stramenopiles</taxon>
        <taxon>Ochrophyta</taxon>
        <taxon>Bacillariophyta</taxon>
        <taxon>Bacillariophyceae</taxon>
        <taxon>Bacillariophycidae</taxon>
        <taxon>Naviculales</taxon>
        <taxon>Naviculaceae</taxon>
        <taxon>Seminavis</taxon>
    </lineage>
</organism>
<feature type="compositionally biased region" description="Low complexity" evidence="1">
    <location>
        <begin position="39"/>
        <end position="48"/>
    </location>
</feature>
<proteinExistence type="predicted"/>
<dbReference type="EMBL" id="CAICTM010001314">
    <property type="protein sequence ID" value="CAB9522558.1"/>
    <property type="molecule type" value="Genomic_DNA"/>
</dbReference>
<evidence type="ECO:0000256" key="1">
    <source>
        <dbReference type="SAM" id="MobiDB-lite"/>
    </source>
</evidence>
<gene>
    <name evidence="2" type="ORF">SEMRO_1316_G262140.1</name>
</gene>
<keyword evidence="3" id="KW-1185">Reference proteome</keyword>
<evidence type="ECO:0000313" key="3">
    <source>
        <dbReference type="Proteomes" id="UP001153069"/>
    </source>
</evidence>
<sequence length="250" mass="26739">MNTSSLIQGKRDGVNIGGSVFPQDVGQQQDDHQHRNMRNMKSSNTNNTNKKKNTLVVALSALGGVLAGDEGVAIDDEYCYKPSSDNDHPIRCVNDQSNQVTHVPCVSYTDHPAQPDWGCTDREPLCITSTGVDDSDALPGAFGIQCIEAPAVEQDIVSATSSKKMGLWGLMAPNKNTNNAQAFGMAQYNPNNATEDEFEITSLCNGCPLSNQGRDCESNKTCDTLGGVHMTSSTTQPTAATTTTTGVYAW</sequence>
<accession>A0A9N8EKU4</accession>
<feature type="region of interest" description="Disordered" evidence="1">
    <location>
        <begin position="1"/>
        <end position="52"/>
    </location>
</feature>